<dbReference type="AlphaFoldDB" id="A3XMZ0"/>
<evidence type="ECO:0000313" key="3">
    <source>
        <dbReference type="EMBL" id="EAQ49084.1"/>
    </source>
</evidence>
<evidence type="ECO:0000259" key="2">
    <source>
        <dbReference type="SMART" id="SM01204"/>
    </source>
</evidence>
<dbReference type="OrthoDB" id="9770435at2"/>
<feature type="domain" description="FIST" evidence="1">
    <location>
        <begin position="24"/>
        <end position="218"/>
    </location>
</feature>
<dbReference type="Proteomes" id="UP000001601">
    <property type="component" value="Unassembled WGS sequence"/>
</dbReference>
<dbReference type="SMART" id="SM00897">
    <property type="entry name" value="FIST"/>
    <property type="match status" value="1"/>
</dbReference>
<keyword evidence="4" id="KW-1185">Reference proteome</keyword>
<reference evidence="3 4" key="1">
    <citation type="journal article" date="2007" name="Nature">
        <title>Light stimulates growth of proteorhodopsin-containing marine Flavobacteria.</title>
        <authorList>
            <person name="Gomez-Consarnau L."/>
            <person name="Gonzalez J.M."/>
            <person name="Coll-Llado M."/>
            <person name="Gourdon P."/>
            <person name="Pascher T."/>
            <person name="Neutze R."/>
            <person name="Pedros-Alio C."/>
            <person name="Pinhassi J."/>
        </authorList>
    </citation>
    <scope>NUCLEOTIDE SEQUENCE [LARGE SCALE GENOMIC DNA]</scope>
    <source>
        <strain evidence="3 4">MED217</strain>
    </source>
</reference>
<dbReference type="InterPro" id="IPR013702">
    <property type="entry name" value="FIST_domain_N"/>
</dbReference>
<dbReference type="Pfam" id="PF10442">
    <property type="entry name" value="FIST_C"/>
    <property type="match status" value="1"/>
</dbReference>
<proteinExistence type="predicted"/>
<dbReference type="PANTHER" id="PTHR40252:SF2">
    <property type="entry name" value="BLR0328 PROTEIN"/>
    <property type="match status" value="1"/>
</dbReference>
<evidence type="ECO:0000259" key="1">
    <source>
        <dbReference type="SMART" id="SM00897"/>
    </source>
</evidence>
<sequence>MKIRQGNRDASGNWNHKSEAVSLKSPLVLIFSNRFVLEQEAVFSEMRALFPDGHLVFGSTSGEITGTSVLNNGLSYTAIEFEKASFEIVTHSILKEDKNSFKTGKHLAEKLDQKLLKHVFVLSEGSNVNGSELIKGIASVLPEDVTITGGLCGDDARFEKTLAAYNEPAKEGEVIAIGLYGASLEISYANYGGWFSFGPERLITKSEGNVLYELDHKPALDLYKNYLGEKASELPQASLFYPLSVQFKDKKRPLVRTILNIDEASNAMVLAGDAPEGAKVKLMMATVDGIVDGALEAAKRAVKHREHPCQLAILVSCVGRKLVMDQRVEEEVEEVCEVLGNQAVISGFYSYGELAPFSDDRICELHNQTMTLTLISE</sequence>
<evidence type="ECO:0008006" key="5">
    <source>
        <dbReference type="Google" id="ProtNLM"/>
    </source>
</evidence>
<protein>
    <recommendedName>
        <fullName evidence="5">Histidine kinase</fullName>
    </recommendedName>
</protein>
<evidence type="ECO:0000313" key="4">
    <source>
        <dbReference type="Proteomes" id="UP000001601"/>
    </source>
</evidence>
<dbReference type="Pfam" id="PF08495">
    <property type="entry name" value="FIST"/>
    <property type="match status" value="1"/>
</dbReference>
<dbReference type="HOGENOM" id="CLU_052774_2_0_10"/>
<accession>A3XMZ0</accession>
<comment type="caution">
    <text evidence="3">The sequence shown here is derived from an EMBL/GenBank/DDBJ whole genome shotgun (WGS) entry which is preliminary data.</text>
</comment>
<dbReference type="SMART" id="SM01204">
    <property type="entry name" value="FIST_C"/>
    <property type="match status" value="1"/>
</dbReference>
<organism evidence="3 4">
    <name type="scientific">Leeuwenhoekiella blandensis (strain CECT 7118 / CCUG 51940 / KCTC 22103 / MED217)</name>
    <name type="common">Flavobacterium sp. (strain MED217)</name>
    <dbReference type="NCBI Taxonomy" id="398720"/>
    <lineage>
        <taxon>Bacteria</taxon>
        <taxon>Pseudomonadati</taxon>
        <taxon>Bacteroidota</taxon>
        <taxon>Flavobacteriia</taxon>
        <taxon>Flavobacteriales</taxon>
        <taxon>Flavobacteriaceae</taxon>
        <taxon>Leeuwenhoekiella</taxon>
    </lineage>
</organism>
<dbReference type="InterPro" id="IPR019494">
    <property type="entry name" value="FIST_C"/>
</dbReference>
<gene>
    <name evidence="3" type="ORF">MED217_06761</name>
</gene>
<dbReference type="EMBL" id="AANC01000005">
    <property type="protein sequence ID" value="EAQ49084.1"/>
    <property type="molecule type" value="Genomic_DNA"/>
</dbReference>
<dbReference type="PANTHER" id="PTHR40252">
    <property type="entry name" value="BLR0328 PROTEIN"/>
    <property type="match status" value="1"/>
</dbReference>
<dbReference type="STRING" id="398720.MED217_06761"/>
<feature type="domain" description="FIST C-domain" evidence="2">
    <location>
        <begin position="219"/>
        <end position="357"/>
    </location>
</feature>
<dbReference type="eggNOG" id="COG3287">
    <property type="taxonomic scope" value="Bacteria"/>
</dbReference>
<dbReference type="RefSeq" id="WP_009779733.1">
    <property type="nucleotide sequence ID" value="NZ_CH672395.1"/>
</dbReference>
<name>A3XMZ0_LEEBM</name>